<feature type="transmembrane region" description="Helical" evidence="1">
    <location>
        <begin position="12"/>
        <end position="32"/>
    </location>
</feature>
<evidence type="ECO:0000313" key="3">
    <source>
        <dbReference type="Proteomes" id="UP000823632"/>
    </source>
</evidence>
<keyword evidence="1" id="KW-0812">Transmembrane</keyword>
<reference evidence="2" key="2">
    <citation type="journal article" date="2021" name="PeerJ">
        <title>Extensive microbial diversity within the chicken gut microbiome revealed by metagenomics and culture.</title>
        <authorList>
            <person name="Gilroy R."/>
            <person name="Ravi A."/>
            <person name="Getino M."/>
            <person name="Pursley I."/>
            <person name="Horton D.L."/>
            <person name="Alikhan N.F."/>
            <person name="Baker D."/>
            <person name="Gharbi K."/>
            <person name="Hall N."/>
            <person name="Watson M."/>
            <person name="Adriaenssens E.M."/>
            <person name="Foster-Nyarko E."/>
            <person name="Jarju S."/>
            <person name="Secka A."/>
            <person name="Antonio M."/>
            <person name="Oren A."/>
            <person name="Chaudhuri R.R."/>
            <person name="La Ragione R."/>
            <person name="Hildebrand F."/>
            <person name="Pallen M.J."/>
        </authorList>
    </citation>
    <scope>NUCLEOTIDE SEQUENCE</scope>
    <source>
        <strain evidence="2">10192</strain>
    </source>
</reference>
<proteinExistence type="predicted"/>
<gene>
    <name evidence="2" type="ORF">IAC76_09085</name>
</gene>
<dbReference type="Gene3D" id="3.30.70.60">
    <property type="match status" value="1"/>
</dbReference>
<organism evidence="2 3">
    <name type="scientific">Candidatus Scatousia excrementipullorum</name>
    <dbReference type="NCBI Taxonomy" id="2840936"/>
    <lineage>
        <taxon>Bacteria</taxon>
        <taxon>Candidatus Scatousia</taxon>
    </lineage>
</organism>
<reference evidence="2" key="1">
    <citation type="submission" date="2020-10" db="EMBL/GenBank/DDBJ databases">
        <authorList>
            <person name="Gilroy R."/>
        </authorList>
    </citation>
    <scope>NUCLEOTIDE SEQUENCE</scope>
    <source>
        <strain evidence="2">10192</strain>
    </source>
</reference>
<dbReference type="Proteomes" id="UP000823632">
    <property type="component" value="Unassembled WGS sequence"/>
</dbReference>
<keyword evidence="1" id="KW-0472">Membrane</keyword>
<keyword evidence="1" id="KW-1133">Transmembrane helix</keyword>
<evidence type="ECO:0000256" key="1">
    <source>
        <dbReference type="SAM" id="Phobius"/>
    </source>
</evidence>
<dbReference type="AlphaFoldDB" id="A0A9D9H0Y2"/>
<comment type="caution">
    <text evidence="2">The sequence shown here is derived from an EMBL/GenBank/DDBJ whole genome shotgun (WGS) entry which is preliminary data.</text>
</comment>
<dbReference type="EMBL" id="JADIND010000202">
    <property type="protein sequence ID" value="MBO8431527.1"/>
    <property type="molecule type" value="Genomic_DNA"/>
</dbReference>
<sequence>MDKEKLKLFQNVILLLILTVVSSIYLIVMFIYPKASTISSLSADYKAALEKQATMEQKYDAIKASLMQATNVDLSGSKAMYKPIESGLDAESIVAAQFNEILEMLRANAIKARSVEYNYNPPEDAFVKGVGGKVSVCHLDLQLIATYKNFENFLRDLYKHEHFLDIAKIEILPYEKNKTILLINCKVLLYAQKV</sequence>
<accession>A0A9D9H0Y2</accession>
<evidence type="ECO:0000313" key="2">
    <source>
        <dbReference type="EMBL" id="MBO8431527.1"/>
    </source>
</evidence>
<protein>
    <submittedName>
        <fullName evidence="2">Uncharacterized protein</fullName>
    </submittedName>
</protein>
<name>A0A9D9H0Y2_9BACT</name>
<dbReference type="InterPro" id="IPR014717">
    <property type="entry name" value="Transl_elong_EF1B/ribsomal_bS6"/>
</dbReference>